<dbReference type="EMBL" id="LHPF02000002">
    <property type="protein sequence ID" value="PSC75304.1"/>
    <property type="molecule type" value="Genomic_DNA"/>
</dbReference>
<feature type="domain" description="Citrate transporter-like" evidence="8">
    <location>
        <begin position="579"/>
        <end position="942"/>
    </location>
</feature>
<feature type="transmembrane region" description="Helical" evidence="7">
    <location>
        <begin position="946"/>
        <end position="965"/>
    </location>
</feature>
<name>A0A2P6VMI5_9CHLO</name>
<dbReference type="InterPro" id="IPR004680">
    <property type="entry name" value="Cit_transptr-like_dom"/>
</dbReference>
<feature type="compositionally biased region" description="Polar residues" evidence="6">
    <location>
        <begin position="200"/>
        <end position="210"/>
    </location>
</feature>
<dbReference type="Pfam" id="PF03600">
    <property type="entry name" value="CitMHS"/>
    <property type="match status" value="1"/>
</dbReference>
<feature type="region of interest" description="Disordered" evidence="6">
    <location>
        <begin position="167"/>
        <end position="210"/>
    </location>
</feature>
<dbReference type="InterPro" id="IPR051475">
    <property type="entry name" value="Diverse_Ion_Transporter"/>
</dbReference>
<evidence type="ECO:0000256" key="7">
    <source>
        <dbReference type="SAM" id="Phobius"/>
    </source>
</evidence>
<dbReference type="CDD" id="cd01116">
    <property type="entry name" value="P_permease"/>
    <property type="match status" value="1"/>
</dbReference>
<evidence type="ECO:0000259" key="9">
    <source>
        <dbReference type="Pfam" id="PF17942"/>
    </source>
</evidence>
<evidence type="ECO:0000313" key="11">
    <source>
        <dbReference type="Proteomes" id="UP000239649"/>
    </source>
</evidence>
<dbReference type="GO" id="GO:0055085">
    <property type="term" value="P:transmembrane transport"/>
    <property type="evidence" value="ECO:0007669"/>
    <property type="project" value="InterPro"/>
</dbReference>
<keyword evidence="4 7" id="KW-1133">Transmembrane helix</keyword>
<proteinExistence type="predicted"/>
<dbReference type="STRING" id="554055.A0A2P6VMI5"/>
<feature type="compositionally biased region" description="Pro residues" evidence="6">
    <location>
        <begin position="169"/>
        <end position="182"/>
    </location>
</feature>
<keyword evidence="2" id="KW-0813">Transport</keyword>
<evidence type="ECO:0000259" key="8">
    <source>
        <dbReference type="Pfam" id="PF03600"/>
    </source>
</evidence>
<accession>A0A2P6VMI5</accession>
<feature type="transmembrane region" description="Helical" evidence="7">
    <location>
        <begin position="977"/>
        <end position="998"/>
    </location>
</feature>
<evidence type="ECO:0000256" key="2">
    <source>
        <dbReference type="ARBA" id="ARBA00022448"/>
    </source>
</evidence>
<feature type="transmembrane region" description="Helical" evidence="7">
    <location>
        <begin position="794"/>
        <end position="814"/>
    </location>
</feature>
<feature type="transmembrane region" description="Helical" evidence="7">
    <location>
        <begin position="661"/>
        <end position="691"/>
    </location>
</feature>
<dbReference type="OrthoDB" id="442352at2759"/>
<keyword evidence="5 7" id="KW-0472">Membrane</keyword>
<sequence>MAPEPALWRRPAAHTSLRSFLGLLFLRWPDGFRLRLRGSDVTHYWQQLTSDARQWGFRATEDYRPRGVKDAVDEHGYLMQHIISVHLGTVACAEGQQGGICFYHGNRLVRAFWRPPSWPAPCAAVVGFLESDALTPTTNWQDFEPSPVLQKLEAFVKRAVPAYCDRRPPLAPPPAHGPPPPAHAARQLATTSAMVPAPQQWESGQQPGWLSSTQCAVDDHALPSLETIPSGKCVSSSDESSGGETGVHLPPPLYPEALAHATRLARASVDLIEERAVALEKHQLAPAAAEPARPLRSLLRNVWVLAIMAGIVGIIVAAKSRIHVPEPLQGVHATSGTVPYVTSLADTSVDYLFVNLLIGPYFPPSSEHSPGGGGHRRRLAAWVGEAVSQYNGAGALGTLPDGVAPHPLVTADAGAELTAGVKKLLHKPKITLAKRRGFQSRRLLVDDGVEEPTADTASELPQLKVTLMQRANASAAAPPADGTAAAVVDGSAAPEPGVTFVPVSESQYCTTKEEAAVKCSMAFQGGDMTDAWVQGEPLYLGFEATQLTQLVFRSEVSELGGLGPVKNWLALAILMLVLVGIASERIHRMWCAMIGAALMMSLLLWMNMTPSLALVIEWLDESTLGPAVRHGEMIIVGRLKETGIFELFSAATVRLSRGKMWLLSTMLMIGTAFISAWLDNVTTMLLIAPVTISVMRQCNADPVPLLLAQALMSNIGGAATMVGDPPALIIGTALSNYLGFVDFIVNMAPGVILASVFCIPLILWLYRKTLLGPVPRFEAVLDEVKDFRVTDWDLFAKCSYVTGVVLIGFLLHPVHHVDPAWFAVLGAIVLCVCDAPMEVEKVVHTVEWDMLLFFAAMFVMIEASAEIGMIDMIAGWLESAIRATPEGSRTIVAIQILLWVSAVISGVLDNIPYTITMVPVIEYLAFAGLGLDLEILAWALNFGACFGGNATLIGASANIVTATLAERAGVRISFVRWLKVGIPVTIVSVACADVWMILRFCL</sequence>
<feature type="compositionally biased region" description="Low complexity" evidence="6">
    <location>
        <begin position="230"/>
        <end position="242"/>
    </location>
</feature>
<feature type="region of interest" description="Disordered" evidence="6">
    <location>
        <begin position="227"/>
        <end position="251"/>
    </location>
</feature>
<evidence type="ECO:0000256" key="4">
    <source>
        <dbReference type="ARBA" id="ARBA00022989"/>
    </source>
</evidence>
<protein>
    <submittedName>
        <fullName evidence="10">Citrate transporter</fullName>
    </submittedName>
</protein>
<dbReference type="InterPro" id="IPR041006">
    <property type="entry name" value="Morc_S5"/>
</dbReference>
<evidence type="ECO:0000256" key="1">
    <source>
        <dbReference type="ARBA" id="ARBA00004141"/>
    </source>
</evidence>
<dbReference type="PANTHER" id="PTHR43568">
    <property type="entry name" value="P PROTEIN"/>
    <property type="match status" value="1"/>
</dbReference>
<feature type="domain" description="Morc S5" evidence="9">
    <location>
        <begin position="16"/>
        <end position="163"/>
    </location>
</feature>
<feature type="transmembrane region" description="Helical" evidence="7">
    <location>
        <begin position="703"/>
        <end position="723"/>
    </location>
</feature>
<dbReference type="AlphaFoldDB" id="A0A2P6VMI5"/>
<keyword evidence="3 7" id="KW-0812">Transmembrane</keyword>
<feature type="transmembrane region" description="Helical" evidence="7">
    <location>
        <begin position="851"/>
        <end position="870"/>
    </location>
</feature>
<organism evidence="10 11">
    <name type="scientific">Micractinium conductrix</name>
    <dbReference type="NCBI Taxonomy" id="554055"/>
    <lineage>
        <taxon>Eukaryota</taxon>
        <taxon>Viridiplantae</taxon>
        <taxon>Chlorophyta</taxon>
        <taxon>core chlorophytes</taxon>
        <taxon>Trebouxiophyceae</taxon>
        <taxon>Chlorellales</taxon>
        <taxon>Chlorellaceae</taxon>
        <taxon>Chlorella clade</taxon>
        <taxon>Micractinium</taxon>
    </lineage>
</organism>
<dbReference type="PANTHER" id="PTHR43568:SF1">
    <property type="entry name" value="P PROTEIN"/>
    <property type="match status" value="1"/>
</dbReference>
<feature type="transmembrane region" description="Helical" evidence="7">
    <location>
        <begin position="743"/>
        <end position="766"/>
    </location>
</feature>
<keyword evidence="11" id="KW-1185">Reference proteome</keyword>
<dbReference type="Pfam" id="PF17942">
    <property type="entry name" value="Morc6_S5"/>
    <property type="match status" value="1"/>
</dbReference>
<evidence type="ECO:0000256" key="3">
    <source>
        <dbReference type="ARBA" id="ARBA00022692"/>
    </source>
</evidence>
<evidence type="ECO:0000256" key="5">
    <source>
        <dbReference type="ARBA" id="ARBA00023136"/>
    </source>
</evidence>
<feature type="transmembrane region" description="Helical" evidence="7">
    <location>
        <begin position="565"/>
        <end position="582"/>
    </location>
</feature>
<dbReference type="GO" id="GO:0016020">
    <property type="term" value="C:membrane"/>
    <property type="evidence" value="ECO:0007669"/>
    <property type="project" value="UniProtKB-SubCell"/>
</dbReference>
<evidence type="ECO:0000256" key="6">
    <source>
        <dbReference type="SAM" id="MobiDB-lite"/>
    </source>
</evidence>
<evidence type="ECO:0000313" key="10">
    <source>
        <dbReference type="EMBL" id="PSC75304.1"/>
    </source>
</evidence>
<comment type="caution">
    <text evidence="10">The sequence shown here is derived from an EMBL/GenBank/DDBJ whole genome shotgun (WGS) entry which is preliminary data.</text>
</comment>
<dbReference type="Proteomes" id="UP000239649">
    <property type="component" value="Unassembled WGS sequence"/>
</dbReference>
<comment type="subcellular location">
    <subcellularLocation>
        <location evidence="1">Membrane</location>
        <topology evidence="1">Multi-pass membrane protein</topology>
    </subcellularLocation>
</comment>
<feature type="transmembrane region" description="Helical" evidence="7">
    <location>
        <begin position="589"/>
        <end position="608"/>
    </location>
</feature>
<gene>
    <name evidence="10" type="ORF">C2E20_1401</name>
</gene>
<reference evidence="10 11" key="1">
    <citation type="journal article" date="2018" name="Plant J.">
        <title>Genome sequences of Chlorella sorokiniana UTEX 1602 and Micractinium conductrix SAG 241.80: implications to maltose excretion by a green alga.</title>
        <authorList>
            <person name="Arriola M.B."/>
            <person name="Velmurugan N."/>
            <person name="Zhang Y."/>
            <person name="Plunkett M.H."/>
            <person name="Hondzo H."/>
            <person name="Barney B.M."/>
        </authorList>
    </citation>
    <scope>NUCLEOTIDE SEQUENCE [LARGE SCALE GENOMIC DNA]</scope>
    <source>
        <strain evidence="10 11">SAG 241.80</strain>
    </source>
</reference>